<reference evidence="3 4" key="1">
    <citation type="journal article" date="2018" name="Sci. Rep.">
        <title>Raphidocelis subcapitata (=Pseudokirchneriella subcapitata) provides an insight into genome evolution and environmental adaptations in the Sphaeropleales.</title>
        <authorList>
            <person name="Suzuki S."/>
            <person name="Yamaguchi H."/>
            <person name="Nakajima N."/>
            <person name="Kawachi M."/>
        </authorList>
    </citation>
    <scope>NUCLEOTIDE SEQUENCE [LARGE SCALE GENOMIC DNA]</scope>
    <source>
        <strain evidence="3 4">NIES-35</strain>
    </source>
</reference>
<evidence type="ECO:0000256" key="1">
    <source>
        <dbReference type="SAM" id="MobiDB-lite"/>
    </source>
</evidence>
<feature type="region of interest" description="Disordered" evidence="1">
    <location>
        <begin position="36"/>
        <end position="80"/>
    </location>
</feature>
<dbReference type="InParanoid" id="A0A2V0PG71"/>
<evidence type="ECO:0000313" key="4">
    <source>
        <dbReference type="Proteomes" id="UP000247498"/>
    </source>
</evidence>
<protein>
    <recommendedName>
        <fullName evidence="5">S1 motif domain-containing protein</fullName>
    </recommendedName>
</protein>
<feature type="compositionally biased region" description="Low complexity" evidence="1">
    <location>
        <begin position="36"/>
        <end position="60"/>
    </location>
</feature>
<evidence type="ECO:0000313" key="3">
    <source>
        <dbReference type="EMBL" id="GBF98844.1"/>
    </source>
</evidence>
<name>A0A2V0PG71_9CHLO</name>
<dbReference type="OrthoDB" id="546735at2759"/>
<keyword evidence="4" id="KW-1185">Reference proteome</keyword>
<evidence type="ECO:0000256" key="2">
    <source>
        <dbReference type="SAM" id="SignalP"/>
    </source>
</evidence>
<comment type="caution">
    <text evidence="3">The sequence shown here is derived from an EMBL/GenBank/DDBJ whole genome shotgun (WGS) entry which is preliminary data.</text>
</comment>
<dbReference type="AlphaFoldDB" id="A0A2V0PG71"/>
<sequence length="333" mass="33218">MLPCAAAALLARAGCASTSAAATAASAAAAAGVRRRAPPGTGAVPPAAGGAAKLHTSAEAAAREADPPSPSSAAADAADAKPLLSEDGAARLCSPTGDVAAALTRAPSLRLLQQHYNINVPGLRGQAVLARVVRSSGTGGVLLDPGYYGLTPVPAADLGAATAYNARGEPLPTREGGGGGGSGGATAPRLRRGSYVRVRLGQLFSPYGDVQLEPVRVRPEVRRKLVWGELKARMNRGSPVWGRVLNPCAGGYAVGVAGYVALLPSKQASIHNIEAIGTLQQFYVYRMEDKGGRRAIELSNYADGGAGGGAALGAGAGASEPGGGAAASLWSNL</sequence>
<gene>
    <name evidence="3" type="ORF">Rsub_11448</name>
</gene>
<proteinExistence type="predicted"/>
<evidence type="ECO:0008006" key="5">
    <source>
        <dbReference type="Google" id="ProtNLM"/>
    </source>
</evidence>
<dbReference type="EMBL" id="BDRX01000137">
    <property type="protein sequence ID" value="GBF98844.1"/>
    <property type="molecule type" value="Genomic_DNA"/>
</dbReference>
<organism evidence="3 4">
    <name type="scientific">Raphidocelis subcapitata</name>
    <dbReference type="NCBI Taxonomy" id="307507"/>
    <lineage>
        <taxon>Eukaryota</taxon>
        <taxon>Viridiplantae</taxon>
        <taxon>Chlorophyta</taxon>
        <taxon>core chlorophytes</taxon>
        <taxon>Chlorophyceae</taxon>
        <taxon>CS clade</taxon>
        <taxon>Sphaeropleales</taxon>
        <taxon>Selenastraceae</taxon>
        <taxon>Raphidocelis</taxon>
    </lineage>
</organism>
<keyword evidence="2" id="KW-0732">Signal</keyword>
<feature type="signal peptide" evidence="2">
    <location>
        <begin position="1"/>
        <end position="16"/>
    </location>
</feature>
<dbReference type="Proteomes" id="UP000247498">
    <property type="component" value="Unassembled WGS sequence"/>
</dbReference>
<accession>A0A2V0PG71</accession>
<feature type="chain" id="PRO_5015949398" description="S1 motif domain-containing protein" evidence="2">
    <location>
        <begin position="17"/>
        <end position="333"/>
    </location>
</feature>